<dbReference type="InterPro" id="IPR018303">
    <property type="entry name" value="ATPase_P-typ_P_site"/>
</dbReference>
<keyword evidence="14" id="KW-0915">Sodium</keyword>
<dbReference type="Gene3D" id="3.40.50.1000">
    <property type="entry name" value="HAD superfamily/HAD-like"/>
    <property type="match status" value="1"/>
</dbReference>
<accession>A0AAD5KYJ8</accession>
<dbReference type="AlphaFoldDB" id="A0AAD5KYJ8"/>
<feature type="domain" description="Cation-transporting P-type ATPase N-terminal" evidence="22">
    <location>
        <begin position="23"/>
        <end position="97"/>
    </location>
</feature>
<dbReference type="NCBIfam" id="TIGR01106">
    <property type="entry name" value="ATPase-IIC_X-K"/>
    <property type="match status" value="1"/>
</dbReference>
<dbReference type="GO" id="GO:0005524">
    <property type="term" value="F:ATP binding"/>
    <property type="evidence" value="ECO:0007669"/>
    <property type="project" value="UniProtKB-KW"/>
</dbReference>
<keyword evidence="12" id="KW-1278">Translocase</keyword>
<comment type="caution">
    <text evidence="23">The sequence shown here is derived from an EMBL/GenBank/DDBJ whole genome shotgun (WGS) entry which is preliminary data.</text>
</comment>
<keyword evidence="6" id="KW-0597">Phosphoprotein</keyword>
<evidence type="ECO:0000256" key="12">
    <source>
        <dbReference type="ARBA" id="ARBA00022967"/>
    </source>
</evidence>
<feature type="transmembrane region" description="Helical" evidence="21">
    <location>
        <begin position="895"/>
        <end position="913"/>
    </location>
</feature>
<dbReference type="PANTHER" id="PTHR43294:SF13">
    <property type="entry name" value="SODIUM_POTASSIUM-TRANSPORTING ATPASE SUBUNIT ALPHA"/>
    <property type="match status" value="1"/>
</dbReference>
<evidence type="ECO:0000256" key="3">
    <source>
        <dbReference type="ARBA" id="ARBA00022448"/>
    </source>
</evidence>
<dbReference type="FunFam" id="3.40.50.1000:FF:000004">
    <property type="entry name" value="Sodium/potassium-transporting ATPase subunit alpha"/>
    <property type="match status" value="1"/>
</dbReference>
<feature type="transmembrane region" description="Helical" evidence="21">
    <location>
        <begin position="302"/>
        <end position="325"/>
    </location>
</feature>
<evidence type="ECO:0000256" key="13">
    <source>
        <dbReference type="ARBA" id="ARBA00022989"/>
    </source>
</evidence>
<comment type="catalytic activity">
    <reaction evidence="20">
        <text>K(+)(out) + Na(+)(in) + ATP + H2O = K(+)(in) + Na(+)(out) + ADP + phosphate + H(+)</text>
        <dbReference type="Rhea" id="RHEA:18353"/>
        <dbReference type="ChEBI" id="CHEBI:15377"/>
        <dbReference type="ChEBI" id="CHEBI:15378"/>
        <dbReference type="ChEBI" id="CHEBI:29101"/>
        <dbReference type="ChEBI" id="CHEBI:29103"/>
        <dbReference type="ChEBI" id="CHEBI:30616"/>
        <dbReference type="ChEBI" id="CHEBI:43474"/>
        <dbReference type="ChEBI" id="CHEBI:456216"/>
        <dbReference type="EC" id="7.2.2.13"/>
    </reaction>
</comment>
<dbReference type="InterPro" id="IPR006068">
    <property type="entry name" value="ATPase_P-typ_cation-transptr_C"/>
</dbReference>
<organism evidence="23 24">
    <name type="scientific">Daphnia sinensis</name>
    <dbReference type="NCBI Taxonomy" id="1820382"/>
    <lineage>
        <taxon>Eukaryota</taxon>
        <taxon>Metazoa</taxon>
        <taxon>Ecdysozoa</taxon>
        <taxon>Arthropoda</taxon>
        <taxon>Crustacea</taxon>
        <taxon>Branchiopoda</taxon>
        <taxon>Diplostraca</taxon>
        <taxon>Cladocera</taxon>
        <taxon>Anomopoda</taxon>
        <taxon>Daphniidae</taxon>
        <taxon>Daphnia</taxon>
        <taxon>Daphnia similis group</taxon>
    </lineage>
</organism>
<dbReference type="GO" id="GO:0036376">
    <property type="term" value="P:sodium ion export across plasma membrane"/>
    <property type="evidence" value="ECO:0007669"/>
    <property type="project" value="TreeGrafter"/>
</dbReference>
<evidence type="ECO:0000256" key="18">
    <source>
        <dbReference type="ARBA" id="ARBA00037422"/>
    </source>
</evidence>
<dbReference type="GO" id="GO:1902600">
    <property type="term" value="P:proton transmembrane transport"/>
    <property type="evidence" value="ECO:0007669"/>
    <property type="project" value="TreeGrafter"/>
</dbReference>
<gene>
    <name evidence="23" type="ORF">GHT06_010282</name>
</gene>
<evidence type="ECO:0000256" key="6">
    <source>
        <dbReference type="ARBA" id="ARBA00022553"/>
    </source>
</evidence>
<keyword evidence="21" id="KW-0479">Metal-binding</keyword>
<keyword evidence="8 21" id="KW-0812">Transmembrane</keyword>
<comment type="function">
    <text evidence="18">This is the catalytic component of the active enzyme, which catalyzes the hydrolysis of ATP coupled with the exchange of sodium and potassium ions across the plasma membrane. This action creates the electrochemical gradient of sodium and potassium ions, providing the energy for active transport of various nutrients.</text>
</comment>
<keyword evidence="11 21" id="KW-0630">Potassium</keyword>
<evidence type="ECO:0000256" key="10">
    <source>
        <dbReference type="ARBA" id="ARBA00022840"/>
    </source>
</evidence>
<evidence type="ECO:0000256" key="11">
    <source>
        <dbReference type="ARBA" id="ARBA00022958"/>
    </source>
</evidence>
<comment type="subcellular location">
    <subcellularLocation>
        <location evidence="1 21">Cell membrane</location>
        <topology evidence="1 21">Multi-pass membrane protein</topology>
    </subcellularLocation>
</comment>
<dbReference type="InterPro" id="IPR008250">
    <property type="entry name" value="ATPase_P-typ_transduc_dom_A_sf"/>
</dbReference>
<evidence type="ECO:0000256" key="17">
    <source>
        <dbReference type="ARBA" id="ARBA00023201"/>
    </source>
</evidence>
<feature type="transmembrane region" description="Helical" evidence="21">
    <location>
        <begin position="934"/>
        <end position="954"/>
    </location>
</feature>
<dbReference type="InterPro" id="IPR004014">
    <property type="entry name" value="ATPase_P-typ_cation-transptr_N"/>
</dbReference>
<dbReference type="GO" id="GO:0030007">
    <property type="term" value="P:intracellular potassium ion homeostasis"/>
    <property type="evidence" value="ECO:0007669"/>
    <property type="project" value="TreeGrafter"/>
</dbReference>
<dbReference type="NCBIfam" id="TIGR01494">
    <property type="entry name" value="ATPase_P-type"/>
    <property type="match status" value="2"/>
</dbReference>
<evidence type="ECO:0000313" key="23">
    <source>
        <dbReference type="EMBL" id="KAI9562827.1"/>
    </source>
</evidence>
<dbReference type="Pfam" id="PF00690">
    <property type="entry name" value="Cation_ATPase_N"/>
    <property type="match status" value="1"/>
</dbReference>
<dbReference type="InterPro" id="IPR023299">
    <property type="entry name" value="ATPase_P-typ_cyto_dom_N"/>
</dbReference>
<keyword evidence="7" id="KW-0740">Sodium/potassium transport</keyword>
<dbReference type="InterPro" id="IPR044492">
    <property type="entry name" value="P_typ_ATPase_HD_dom"/>
</dbReference>
<dbReference type="InterPro" id="IPR036412">
    <property type="entry name" value="HAD-like_sf"/>
</dbReference>
<dbReference type="Gene3D" id="2.70.150.10">
    <property type="entry name" value="Calcium-transporting ATPase, cytoplasmic transduction domain A"/>
    <property type="match status" value="1"/>
</dbReference>
<evidence type="ECO:0000256" key="9">
    <source>
        <dbReference type="ARBA" id="ARBA00022741"/>
    </source>
</evidence>
<evidence type="ECO:0000256" key="5">
    <source>
        <dbReference type="ARBA" id="ARBA00022538"/>
    </source>
</evidence>
<evidence type="ECO:0000256" key="20">
    <source>
        <dbReference type="ARBA" id="ARBA00049388"/>
    </source>
</evidence>
<dbReference type="SUPFAM" id="SSF81653">
    <property type="entry name" value="Calcium ATPase, transduction domain A"/>
    <property type="match status" value="1"/>
</dbReference>
<feature type="transmembrane region" description="Helical" evidence="21">
    <location>
        <begin position="272"/>
        <end position="296"/>
    </location>
</feature>
<dbReference type="Pfam" id="PF00689">
    <property type="entry name" value="Cation_ATPase_C"/>
    <property type="match status" value="1"/>
</dbReference>
<keyword evidence="15 21" id="KW-0406">Ion transport</keyword>
<comment type="similarity">
    <text evidence="2 21">Belongs to the cation transport ATPase (P-type) (TC 3.A.3) family. Type IIC subfamily.</text>
</comment>
<feature type="transmembrane region" description="Helical" evidence="21">
    <location>
        <begin position="110"/>
        <end position="130"/>
    </location>
</feature>
<dbReference type="SFLD" id="SFLDS00003">
    <property type="entry name" value="Haloacid_Dehalogenase"/>
    <property type="match status" value="1"/>
</dbReference>
<dbReference type="Pfam" id="PF13246">
    <property type="entry name" value="Cation_ATPase"/>
    <property type="match status" value="1"/>
</dbReference>
<feature type="transmembrane region" description="Helical" evidence="21">
    <location>
        <begin position="77"/>
        <end position="98"/>
    </location>
</feature>
<dbReference type="InterPro" id="IPR059000">
    <property type="entry name" value="ATPase_P-type_domA"/>
</dbReference>
<feature type="transmembrane region" description="Helical" evidence="21">
    <location>
        <begin position="834"/>
        <end position="855"/>
    </location>
</feature>
<dbReference type="Proteomes" id="UP000820818">
    <property type="component" value="Linkage Group LG2"/>
</dbReference>
<evidence type="ECO:0000256" key="1">
    <source>
        <dbReference type="ARBA" id="ARBA00004651"/>
    </source>
</evidence>
<dbReference type="Gene3D" id="3.40.1110.10">
    <property type="entry name" value="Calcium-transporting ATPase, cytoplasmic domain N"/>
    <property type="match status" value="1"/>
</dbReference>
<dbReference type="GO" id="GO:0046872">
    <property type="term" value="F:metal ion binding"/>
    <property type="evidence" value="ECO:0007669"/>
    <property type="project" value="UniProtKB-KW"/>
</dbReference>
<evidence type="ECO:0000256" key="8">
    <source>
        <dbReference type="ARBA" id="ARBA00022692"/>
    </source>
</evidence>
<keyword evidence="24" id="KW-1185">Reference proteome</keyword>
<evidence type="ECO:0000256" key="2">
    <source>
        <dbReference type="ARBA" id="ARBA00006934"/>
    </source>
</evidence>
<dbReference type="SFLD" id="SFLDF00027">
    <property type="entry name" value="p-type_atpase"/>
    <property type="match status" value="1"/>
</dbReference>
<dbReference type="SMART" id="SM00831">
    <property type="entry name" value="Cation_ATPase_N"/>
    <property type="match status" value="1"/>
</dbReference>
<dbReference type="InterPro" id="IPR023214">
    <property type="entry name" value="HAD_sf"/>
</dbReference>
<dbReference type="EMBL" id="WJBH02000002">
    <property type="protein sequence ID" value="KAI9562827.1"/>
    <property type="molecule type" value="Genomic_DNA"/>
</dbReference>
<dbReference type="PRINTS" id="PR00119">
    <property type="entry name" value="CATATPASE"/>
</dbReference>
<protein>
    <recommendedName>
        <fullName evidence="21">Sodium/potassium-transporting ATPase subunit alpha</fullName>
    </recommendedName>
</protein>
<dbReference type="SUPFAM" id="SSF81665">
    <property type="entry name" value="Calcium ATPase, transmembrane domain M"/>
    <property type="match status" value="1"/>
</dbReference>
<keyword evidence="17" id="KW-0739">Sodium transport</keyword>
<dbReference type="PRINTS" id="PR00121">
    <property type="entry name" value="NAKATPASE"/>
</dbReference>
<feature type="transmembrane region" description="Helical" evidence="21">
    <location>
        <begin position="966"/>
        <end position="982"/>
    </location>
</feature>
<evidence type="ECO:0000259" key="22">
    <source>
        <dbReference type="SMART" id="SM00831"/>
    </source>
</evidence>
<dbReference type="InterPro" id="IPR005775">
    <property type="entry name" value="P-type_ATPase_IIC"/>
</dbReference>
<keyword evidence="16 21" id="KW-0472">Membrane</keyword>
<dbReference type="FunFam" id="1.20.1110.10:FF:000095">
    <property type="entry name" value="Sodium/potassium-transporting ATPase subunit alpha-1"/>
    <property type="match status" value="2"/>
</dbReference>
<evidence type="ECO:0000256" key="4">
    <source>
        <dbReference type="ARBA" id="ARBA00022475"/>
    </source>
</evidence>
<evidence type="ECO:0000313" key="24">
    <source>
        <dbReference type="Proteomes" id="UP000820818"/>
    </source>
</evidence>
<keyword evidence="9 21" id="KW-0547">Nucleotide-binding</keyword>
<dbReference type="Gene3D" id="1.20.1110.10">
    <property type="entry name" value="Calcium-transporting ATPase, transmembrane domain"/>
    <property type="match status" value="1"/>
</dbReference>
<name>A0AAD5KYJ8_9CRUS</name>
<evidence type="ECO:0000256" key="16">
    <source>
        <dbReference type="ARBA" id="ARBA00023136"/>
    </source>
</evidence>
<evidence type="ECO:0000256" key="21">
    <source>
        <dbReference type="RuleBase" id="RU362084"/>
    </source>
</evidence>
<dbReference type="GO" id="GO:0016887">
    <property type="term" value="F:ATP hydrolysis activity"/>
    <property type="evidence" value="ECO:0007669"/>
    <property type="project" value="InterPro"/>
</dbReference>
<dbReference type="InterPro" id="IPR001757">
    <property type="entry name" value="P_typ_ATPase"/>
</dbReference>
<dbReference type="CDD" id="cd02608">
    <property type="entry name" value="P-type_ATPase_Na-K_like"/>
    <property type="match status" value="1"/>
</dbReference>
<dbReference type="PANTHER" id="PTHR43294">
    <property type="entry name" value="SODIUM/POTASSIUM-TRANSPORTING ATPASE SUBUNIT ALPHA"/>
    <property type="match status" value="1"/>
</dbReference>
<dbReference type="PROSITE" id="PS00154">
    <property type="entry name" value="ATPASE_E1_E2"/>
    <property type="match status" value="1"/>
</dbReference>
<dbReference type="SUPFAM" id="SSF81660">
    <property type="entry name" value="Metal cation-transporting ATPase, ATP-binding domain N"/>
    <property type="match status" value="1"/>
</dbReference>
<proteinExistence type="inferred from homology"/>
<dbReference type="SUPFAM" id="SSF56784">
    <property type="entry name" value="HAD-like"/>
    <property type="match status" value="1"/>
</dbReference>
<dbReference type="SFLD" id="SFLDG00002">
    <property type="entry name" value="C1.7:_P-type_atpase_like"/>
    <property type="match status" value="1"/>
</dbReference>
<evidence type="ECO:0000256" key="15">
    <source>
        <dbReference type="ARBA" id="ARBA00023065"/>
    </source>
</evidence>
<dbReference type="FunFam" id="2.70.150.10:FF:000003">
    <property type="entry name" value="Sodium/potassium-transporting ATPase subunit alpha"/>
    <property type="match status" value="1"/>
</dbReference>
<keyword evidence="5 21" id="KW-0633">Potassium transport</keyword>
<reference evidence="23 24" key="1">
    <citation type="submission" date="2022-05" db="EMBL/GenBank/DDBJ databases">
        <title>A multi-omics perspective on studying reproductive biology in Daphnia sinensis.</title>
        <authorList>
            <person name="Jia J."/>
        </authorList>
    </citation>
    <scope>NUCLEOTIDE SEQUENCE [LARGE SCALE GENOMIC DNA]</scope>
    <source>
        <strain evidence="23 24">WSL</strain>
    </source>
</reference>
<keyword evidence="4" id="KW-1003">Cell membrane</keyword>
<keyword evidence="3 21" id="KW-0813">Transport</keyword>
<dbReference type="GO" id="GO:0005886">
    <property type="term" value="C:plasma membrane"/>
    <property type="evidence" value="ECO:0007669"/>
    <property type="project" value="UniProtKB-SubCell"/>
</dbReference>
<evidence type="ECO:0000256" key="19">
    <source>
        <dbReference type="ARBA" id="ARBA00038795"/>
    </source>
</evidence>
<evidence type="ECO:0000256" key="14">
    <source>
        <dbReference type="ARBA" id="ARBA00023053"/>
    </source>
</evidence>
<sequence length="1004" mass="111121">MGKKTKASKAKDLNNLKQELEIDDHKIPIAELYRRHNVNPETGLSSQQAKANLERDGPNCLTPPKTTPEWVKFCKQLFGGFSMLLWVGAILCYVAYAIEYSQNPDILGDNLYLGIVLTTVVVVTGCFSYYQENKSSKIMESFKNLVPQSALVIRDGQKQTVKAEEVCRGDIVEVKFGDRIPADIRIIEARQFKVDNSSLTGESEPQSRGPEFTHENPLETKNLAFFSTNAVEGTAKGIIISIGDNTVMGRIAGLASGLSSGQTPIAKEIEHFIHIITGVAVFLGVTFFIIALALGYNWLDAVIFLIGIIVANVPEGLLATVTVCLTLTAKRMAKKNCLVKNLEAVETLGSTSTICSDKTGTLTQNRMTVAHMWFDGQIIEADTSENQSGAQYDKTSSGWKALCRVACLCSRAEFKMGQQSMPVLKREVNGDASEAALLKCVELATGDAMSIRSRNKKVCEIPFNSSNKYQVSIHENEDKNDGRYFMAMKGAPERILDLCSTIYINGQEKVLDNELKDAFNTAYMQLGGLGERVLGFCDFHLPLDQYPKGYKFDADEVNFPISGMRFVGLMSMIDPPRAAVPDAVAKCRSAGIKVIMVTGDHPITAKAIARSVGIISEESETVEDIAERLNIPVDRVNPRDAKAAVIHGGELRDLTPAQLDDILRYHTEIVFARTSPQQKLIIVEGCQRGGAIVAVTGDGVNDSPALKKADIGVAMGIAGSDVSKQAADMILLDDNFASIVTGVEEGRLIFDNLKKSIAYTLTSNIPEISPFLMFILLDIPLPLGTVTILCIDLGTDMVPAISLAYEESESDIMKRRPRNPFTDKLVNERLISMAYGQIGMMQASAGFFTYLVIMAENGFKPDLLLGIRKRWDSRSINDLEDSYGQEWTYDARKQLEYTCHTAFFVSIVIVQWADLLICKTRRNSLFQQGMRNHVLTFGLFFETAVACFLCYTPGMDKGLRMYPLKINWWGPALPFSLLIFVYDEIRKFILRNNPGGWIEKETYY</sequence>
<dbReference type="FunFam" id="3.40.1110.10:FF:000001">
    <property type="entry name" value="Sodium/potassium-transporting ATPase subunit alpha"/>
    <property type="match status" value="1"/>
</dbReference>
<dbReference type="GO" id="GO:0005391">
    <property type="term" value="F:P-type sodium:potassium-exchanging transporter activity"/>
    <property type="evidence" value="ECO:0007669"/>
    <property type="project" value="UniProtKB-EC"/>
</dbReference>
<keyword evidence="13 21" id="KW-1133">Transmembrane helix</keyword>
<dbReference type="InterPro" id="IPR023298">
    <property type="entry name" value="ATPase_P-typ_TM_dom_sf"/>
</dbReference>
<dbReference type="GO" id="GO:1990573">
    <property type="term" value="P:potassium ion import across plasma membrane"/>
    <property type="evidence" value="ECO:0007669"/>
    <property type="project" value="TreeGrafter"/>
</dbReference>
<comment type="subunit">
    <text evidence="19">The sodium/potassium-transporting ATPase is composed of a catalytic alpha subunit, an auxiliary non-catalytic beta subunit and an additional regulatory subunit.</text>
</comment>
<keyword evidence="10 21" id="KW-0067">ATP-binding</keyword>
<dbReference type="Pfam" id="PF00122">
    <property type="entry name" value="E1-E2_ATPase"/>
    <property type="match status" value="1"/>
</dbReference>
<evidence type="ECO:0000256" key="7">
    <source>
        <dbReference type="ARBA" id="ARBA00022607"/>
    </source>
</evidence>
<dbReference type="GO" id="GO:0006883">
    <property type="term" value="P:intracellular sodium ion homeostasis"/>
    <property type="evidence" value="ECO:0007669"/>
    <property type="project" value="TreeGrafter"/>
</dbReference>
<dbReference type="InterPro" id="IPR050510">
    <property type="entry name" value="Cation_transp_ATPase_P-type"/>
</dbReference>